<dbReference type="Proteomes" id="UP000191897">
    <property type="component" value="Unassembled WGS sequence"/>
</dbReference>
<gene>
    <name evidence="1" type="ORF">AGR4C_Cc130058</name>
</gene>
<evidence type="ECO:0000313" key="1">
    <source>
        <dbReference type="EMBL" id="CUX13185.1"/>
    </source>
</evidence>
<evidence type="ECO:0000313" key="2">
    <source>
        <dbReference type="Proteomes" id="UP000191897"/>
    </source>
</evidence>
<dbReference type="AlphaFoldDB" id="A0A1S7NXZ4"/>
<proteinExistence type="predicted"/>
<dbReference type="EMBL" id="FBWC01000005">
    <property type="protein sequence ID" value="CUX13185.1"/>
    <property type="molecule type" value="Genomic_DNA"/>
</dbReference>
<accession>A0A1S7NXZ4</accession>
<protein>
    <submittedName>
        <fullName evidence="1">Uncharacterized protein</fullName>
    </submittedName>
</protein>
<organism evidence="1 2">
    <name type="scientific">Agrobacterium tumefaciens str. Kerr 14</name>
    <dbReference type="NCBI Taxonomy" id="1183424"/>
    <lineage>
        <taxon>Bacteria</taxon>
        <taxon>Pseudomonadati</taxon>
        <taxon>Pseudomonadota</taxon>
        <taxon>Alphaproteobacteria</taxon>
        <taxon>Hyphomicrobiales</taxon>
        <taxon>Rhizobiaceae</taxon>
        <taxon>Rhizobium/Agrobacterium group</taxon>
        <taxon>Agrobacterium</taxon>
        <taxon>Agrobacterium tumefaciens complex</taxon>
    </lineage>
</organism>
<name>A0A1S7NXZ4_AGRTU</name>
<sequence>MAYYPPAAAKRQAFTEGRFVRSDGAITADPANDLPLIDLIQQSDLHKSSNLPYELSGRLGIQKWNEFSPGGVR</sequence>
<reference evidence="1 2" key="1">
    <citation type="submission" date="2016-01" db="EMBL/GenBank/DDBJ databases">
        <authorList>
            <person name="Oliw E.H."/>
        </authorList>
    </citation>
    <scope>NUCLEOTIDE SEQUENCE [LARGE SCALE GENOMIC DNA]</scope>
    <source>
        <strain evidence="1 2">Kerr 14</strain>
    </source>
</reference>